<evidence type="ECO:0000259" key="1">
    <source>
        <dbReference type="Pfam" id="PF14846"/>
    </source>
</evidence>
<feature type="domain" description="DUF4485" evidence="1">
    <location>
        <begin position="5"/>
        <end position="85"/>
    </location>
</feature>
<organism evidence="2 3">
    <name type="scientific">Frankliniella fusca</name>
    <dbReference type="NCBI Taxonomy" id="407009"/>
    <lineage>
        <taxon>Eukaryota</taxon>
        <taxon>Metazoa</taxon>
        <taxon>Ecdysozoa</taxon>
        <taxon>Arthropoda</taxon>
        <taxon>Hexapoda</taxon>
        <taxon>Insecta</taxon>
        <taxon>Pterygota</taxon>
        <taxon>Neoptera</taxon>
        <taxon>Paraneoptera</taxon>
        <taxon>Thysanoptera</taxon>
        <taxon>Terebrantia</taxon>
        <taxon>Thripoidea</taxon>
        <taxon>Thripidae</taxon>
        <taxon>Frankliniella</taxon>
    </lineage>
</organism>
<evidence type="ECO:0000313" key="3">
    <source>
        <dbReference type="Proteomes" id="UP001219518"/>
    </source>
</evidence>
<accession>A0AAE1I1F0</accession>
<dbReference type="InterPro" id="IPR027831">
    <property type="entry name" value="DUF4485"/>
</dbReference>
<sequence length="186" mass="20880">MASHDDFKEVMHDIYKYSPFIELEDQELLQSWVKRLAGACSSGTGKDQAAALDYARYLAYQLQRKQLRFPFSQPPADGPLTDLKEVLFGPESDVNAASFLDSSCHVAGFKRAAALVQRRDQQSFDDTIASSRDGCRGGRAVEWDSHLESRALASNWESHLADPKCERDVVLQLEELADDVRPKTDQ</sequence>
<gene>
    <name evidence="2" type="ORF">KUF71_005110</name>
</gene>
<dbReference type="AlphaFoldDB" id="A0AAE1I1F0"/>
<comment type="caution">
    <text evidence="2">The sequence shown here is derived from an EMBL/GenBank/DDBJ whole genome shotgun (WGS) entry which is preliminary data.</text>
</comment>
<protein>
    <submittedName>
        <fullName evidence="2">Pyrimidine monooxygenase RutA</fullName>
    </submittedName>
</protein>
<proteinExistence type="predicted"/>
<reference evidence="2" key="1">
    <citation type="submission" date="2021-07" db="EMBL/GenBank/DDBJ databases">
        <authorList>
            <person name="Catto M.A."/>
            <person name="Jacobson A."/>
            <person name="Kennedy G."/>
            <person name="Labadie P."/>
            <person name="Hunt B.G."/>
            <person name="Srinivasan R."/>
        </authorList>
    </citation>
    <scope>NUCLEOTIDE SEQUENCE</scope>
    <source>
        <strain evidence="2">PL_HMW_Pooled</strain>
        <tissue evidence="2">Head</tissue>
    </source>
</reference>
<keyword evidence="2" id="KW-0503">Monooxygenase</keyword>
<evidence type="ECO:0000313" key="2">
    <source>
        <dbReference type="EMBL" id="KAK3930376.1"/>
    </source>
</evidence>
<dbReference type="Proteomes" id="UP001219518">
    <property type="component" value="Unassembled WGS sequence"/>
</dbReference>
<name>A0AAE1I1F0_9NEOP</name>
<keyword evidence="2" id="KW-0560">Oxidoreductase</keyword>
<dbReference type="Pfam" id="PF14846">
    <property type="entry name" value="DUF4485"/>
    <property type="match status" value="1"/>
</dbReference>
<reference evidence="2" key="2">
    <citation type="journal article" date="2023" name="BMC Genomics">
        <title>Pest status, molecular evolution, and epigenetic factors derived from the genome assembly of Frankliniella fusca, a thysanopteran phytovirus vector.</title>
        <authorList>
            <person name="Catto M.A."/>
            <person name="Labadie P.E."/>
            <person name="Jacobson A.L."/>
            <person name="Kennedy G.G."/>
            <person name="Srinivasan R."/>
            <person name="Hunt B.G."/>
        </authorList>
    </citation>
    <scope>NUCLEOTIDE SEQUENCE</scope>
    <source>
        <strain evidence="2">PL_HMW_Pooled</strain>
    </source>
</reference>
<dbReference type="EMBL" id="JAHWGI010001411">
    <property type="protein sequence ID" value="KAK3930376.1"/>
    <property type="molecule type" value="Genomic_DNA"/>
</dbReference>
<dbReference type="GO" id="GO:0004497">
    <property type="term" value="F:monooxygenase activity"/>
    <property type="evidence" value="ECO:0007669"/>
    <property type="project" value="UniProtKB-KW"/>
</dbReference>
<keyword evidence="3" id="KW-1185">Reference proteome</keyword>